<dbReference type="InterPro" id="IPR023214">
    <property type="entry name" value="HAD_sf"/>
</dbReference>
<evidence type="ECO:0000256" key="15">
    <source>
        <dbReference type="ARBA" id="ARBA00023136"/>
    </source>
</evidence>
<dbReference type="SUPFAM" id="SSF81665">
    <property type="entry name" value="Calcium ATPase, transmembrane domain M"/>
    <property type="match status" value="1"/>
</dbReference>
<keyword evidence="9 18" id="KW-0812">Transmembrane</keyword>
<dbReference type="Pfam" id="PF00689">
    <property type="entry name" value="Cation_ATPase_C"/>
    <property type="match status" value="1"/>
</dbReference>
<dbReference type="Pfam" id="PF00122">
    <property type="entry name" value="E1-E2_ATPase"/>
    <property type="match status" value="1"/>
</dbReference>
<feature type="transmembrane region" description="Helical" evidence="18">
    <location>
        <begin position="226"/>
        <end position="248"/>
    </location>
</feature>
<feature type="transmembrane region" description="Helical" evidence="18">
    <location>
        <begin position="781"/>
        <end position="799"/>
    </location>
</feature>
<dbReference type="Gene3D" id="3.40.50.1000">
    <property type="entry name" value="HAD superfamily/HAD-like"/>
    <property type="match status" value="1"/>
</dbReference>
<dbReference type="Pfam" id="PF00690">
    <property type="entry name" value="Cation_ATPase_N"/>
    <property type="match status" value="1"/>
</dbReference>
<keyword evidence="12" id="KW-0460">Magnesium</keyword>
<dbReference type="InterPro" id="IPR001757">
    <property type="entry name" value="P_typ_ATPase"/>
</dbReference>
<keyword evidence="13" id="KW-1278">Translocase</keyword>
<dbReference type="SFLD" id="SFLDS00003">
    <property type="entry name" value="Haloacid_Dehalogenase"/>
    <property type="match status" value="1"/>
</dbReference>
<dbReference type="Gene3D" id="1.20.1110.10">
    <property type="entry name" value="Calcium-transporting ATPase, transmembrane domain"/>
    <property type="match status" value="1"/>
</dbReference>
<evidence type="ECO:0000256" key="4">
    <source>
        <dbReference type="ARBA" id="ARBA00012786"/>
    </source>
</evidence>
<organism evidence="20 21">
    <name type="scientific">Culicoidibacter larvae</name>
    <dbReference type="NCBI Taxonomy" id="2579976"/>
    <lineage>
        <taxon>Bacteria</taxon>
        <taxon>Bacillati</taxon>
        <taxon>Bacillota</taxon>
        <taxon>Culicoidibacteria</taxon>
        <taxon>Culicoidibacterales</taxon>
        <taxon>Culicoidibacteraceae</taxon>
        <taxon>Culicoidibacter</taxon>
    </lineage>
</organism>
<protein>
    <recommendedName>
        <fullName evidence="5">Magnesium-transporting ATPase, P-type 1</fullName>
        <ecNumber evidence="4">7.2.2.14</ecNumber>
    </recommendedName>
    <alternativeName>
        <fullName evidence="16">Mg(2+) transport ATPase, P-type 1</fullName>
    </alternativeName>
</protein>
<dbReference type="EC" id="7.2.2.14" evidence="4"/>
<evidence type="ECO:0000256" key="1">
    <source>
        <dbReference type="ARBA" id="ARBA00003954"/>
    </source>
</evidence>
<dbReference type="InterPro" id="IPR044492">
    <property type="entry name" value="P_typ_ATPase_HD_dom"/>
</dbReference>
<dbReference type="PRINTS" id="PR01836">
    <property type="entry name" value="MGATPASE"/>
</dbReference>
<feature type="transmembrane region" description="Helical" evidence="18">
    <location>
        <begin position="846"/>
        <end position="865"/>
    </location>
</feature>
<evidence type="ECO:0000256" key="7">
    <source>
        <dbReference type="ARBA" id="ARBA00022519"/>
    </source>
</evidence>
<dbReference type="RefSeq" id="WP_138191032.1">
    <property type="nucleotide sequence ID" value="NZ_VBWP01000005.1"/>
</dbReference>
<dbReference type="GO" id="GO:0005886">
    <property type="term" value="C:plasma membrane"/>
    <property type="evidence" value="ECO:0007669"/>
    <property type="project" value="UniProtKB-SubCell"/>
</dbReference>
<dbReference type="EMBL" id="VBWP01000005">
    <property type="protein sequence ID" value="TLG73893.1"/>
    <property type="molecule type" value="Genomic_DNA"/>
</dbReference>
<keyword evidence="20" id="KW-0378">Hydrolase</keyword>
<evidence type="ECO:0000259" key="19">
    <source>
        <dbReference type="SMART" id="SM00831"/>
    </source>
</evidence>
<dbReference type="PROSITE" id="PS00154">
    <property type="entry name" value="ATPASE_E1_E2"/>
    <property type="match status" value="1"/>
</dbReference>
<evidence type="ECO:0000313" key="21">
    <source>
        <dbReference type="Proteomes" id="UP000306912"/>
    </source>
</evidence>
<dbReference type="InterPro" id="IPR004014">
    <property type="entry name" value="ATPase_P-typ_cation-transptr_N"/>
</dbReference>
<dbReference type="InterPro" id="IPR059000">
    <property type="entry name" value="ATPase_P-type_domA"/>
</dbReference>
<dbReference type="Proteomes" id="UP000306912">
    <property type="component" value="Unassembled WGS sequence"/>
</dbReference>
<dbReference type="SUPFAM" id="SSF81660">
    <property type="entry name" value="Metal cation-transporting ATPase, ATP-binding domain N"/>
    <property type="match status" value="1"/>
</dbReference>
<dbReference type="SMART" id="SM00831">
    <property type="entry name" value="Cation_ATPase_N"/>
    <property type="match status" value="1"/>
</dbReference>
<comment type="catalytic activity">
    <reaction evidence="17">
        <text>Mg(2+)(out) + ATP + H2O = Mg(2+)(in) + ADP + phosphate + H(+)</text>
        <dbReference type="Rhea" id="RHEA:10260"/>
        <dbReference type="ChEBI" id="CHEBI:15377"/>
        <dbReference type="ChEBI" id="CHEBI:15378"/>
        <dbReference type="ChEBI" id="CHEBI:18420"/>
        <dbReference type="ChEBI" id="CHEBI:30616"/>
        <dbReference type="ChEBI" id="CHEBI:43474"/>
        <dbReference type="ChEBI" id="CHEBI:456216"/>
        <dbReference type="EC" id="7.2.2.14"/>
    </reaction>
</comment>
<keyword evidence="6" id="KW-1003">Cell membrane</keyword>
<gene>
    <name evidence="20" type="primary">mgtA</name>
    <name evidence="20" type="ORF">FEZ08_07110</name>
</gene>
<dbReference type="InterPro" id="IPR006068">
    <property type="entry name" value="ATPase_P-typ_cation-transptr_C"/>
</dbReference>
<evidence type="ECO:0000256" key="18">
    <source>
        <dbReference type="SAM" id="Phobius"/>
    </source>
</evidence>
<dbReference type="SFLD" id="SFLDF00027">
    <property type="entry name" value="p-type_atpase"/>
    <property type="match status" value="1"/>
</dbReference>
<evidence type="ECO:0000256" key="10">
    <source>
        <dbReference type="ARBA" id="ARBA00022741"/>
    </source>
</evidence>
<dbReference type="CDD" id="cd02077">
    <property type="entry name" value="P-type_ATPase_Mg"/>
    <property type="match status" value="1"/>
</dbReference>
<feature type="domain" description="Cation-transporting P-type ATPase N-terminal" evidence="19">
    <location>
        <begin position="28"/>
        <end position="95"/>
    </location>
</feature>
<reference evidence="20 21" key="1">
    <citation type="submission" date="2019-05" db="EMBL/GenBank/DDBJ databases">
        <title>Culicoidintestinum kansasii gen. nov., sp. nov. from the gastrointestinal tract of the biting midge, Culicoides sonorensis.</title>
        <authorList>
            <person name="Neupane S."/>
            <person name="Ghosh A."/>
            <person name="Gunther S."/>
            <person name="Martin K."/>
            <person name="Zurek L."/>
        </authorList>
    </citation>
    <scope>NUCLEOTIDE SEQUENCE [LARGE SCALE GENOMIC DNA]</scope>
    <source>
        <strain evidence="20 21">CS-1</strain>
    </source>
</reference>
<dbReference type="NCBIfam" id="TIGR01524">
    <property type="entry name" value="ATPase-IIIB_Mg"/>
    <property type="match status" value="1"/>
</dbReference>
<keyword evidence="21" id="KW-1185">Reference proteome</keyword>
<evidence type="ECO:0000256" key="6">
    <source>
        <dbReference type="ARBA" id="ARBA00022475"/>
    </source>
</evidence>
<keyword evidence="7" id="KW-0997">Cell inner membrane</keyword>
<dbReference type="InterPro" id="IPR036412">
    <property type="entry name" value="HAD-like_sf"/>
</dbReference>
<name>A0A5R8QD37_9FIRM</name>
<dbReference type="OrthoDB" id="9760364at2"/>
<dbReference type="InterPro" id="IPR018303">
    <property type="entry name" value="ATPase_P-typ_P_site"/>
</dbReference>
<dbReference type="GO" id="GO:0015444">
    <property type="term" value="F:P-type magnesium transporter activity"/>
    <property type="evidence" value="ECO:0007669"/>
    <property type="project" value="UniProtKB-EC"/>
</dbReference>
<evidence type="ECO:0000256" key="3">
    <source>
        <dbReference type="ARBA" id="ARBA00008746"/>
    </source>
</evidence>
<keyword evidence="14 18" id="KW-1133">Transmembrane helix</keyword>
<sequence length="877" mass="97450">MFNNKKTKVRVENGVLENKLNSFNVASFEYALNKTESYETGLTTEQAEFRLERDGINEIQAQKPRSLMSILFGSFWNPFIMILSILTLITWVTDVYVASPDSEDWTSVIVIGLMVLVSGIMNFVQEYKANKSAMDLHQLVDTTATVYRDGVLAEIDMEKVVIGDVIRLSAGDMIPADVRFIHAKDIFVSQSAFSGEAEAVEKFAVKQGDENSILDFSTIGFMGTDVVSGVGFAVVIGIGDDTFFGSIAEELIQSKAKPTSFDKGVNDISWLLIRFMFIMVPLVFLINGITKGDWLQALLFAISIAVGLTPEMLPLIVTTNLSKGTTTMAKHKTIVKQLSAIQNFGAMDVLCTDKTGTLTEDTIILDRYLNVHGQEDEHVLRYAYLNSYYQTGLKNLLDRAIIDYANEVGLAKNENNYEKIDELPFDFERRRMSVIVRRRGEKRLITKGAMEEVLALCTHAYTAESGIIPIDQAMLDAIGELVKDLNSQGMRVLAVAYRDEDKEQWTVEDEHDMVLDGFIALYDPPKMSAPKAISSLQDAGVAVKVVTGDNLEVARNICRHVGIDTEFVLQGTEIEAMTDAELAAVAARTSIFAKVSPLQKQRVVLSLQGLGHTVGFLGDGINDALALKAADLGITVDTAVDIAKENSEVILLEKDLQVLEEGVLEGRHIFGNIVKYVQMAASSNFGNIFSVLVSSIFLPFLPMLPVQLLVQNLLYDVSQTMIPWDNVDAEYLQKPQKWSADRLKRFMLIIGPISSIFDVTMFALLWFVLGANNPELAPLFQTGWFVFGLISQVVIVHIIRTEKLPILQSNASWQIWLATIIVIVVALALPYTFIGAALGFVALPLAYYPLLLLALFGYVAVSLIVKRWYIRKWNNWL</sequence>
<proteinExistence type="inferred from homology"/>
<evidence type="ECO:0000256" key="5">
    <source>
        <dbReference type="ARBA" id="ARBA00013555"/>
    </source>
</evidence>
<keyword evidence="8" id="KW-0597">Phosphoprotein</keyword>
<feature type="transmembrane region" description="Helical" evidence="18">
    <location>
        <begin position="688"/>
        <end position="710"/>
    </location>
</feature>
<dbReference type="PANTHER" id="PTHR42861">
    <property type="entry name" value="CALCIUM-TRANSPORTING ATPASE"/>
    <property type="match status" value="1"/>
</dbReference>
<keyword evidence="11" id="KW-0067">ATP-binding</keyword>
<dbReference type="AlphaFoldDB" id="A0A5R8QD37"/>
<feature type="transmembrane region" description="Helical" evidence="18">
    <location>
        <begin position="811"/>
        <end position="834"/>
    </location>
</feature>
<dbReference type="InterPro" id="IPR008250">
    <property type="entry name" value="ATPase_P-typ_transduc_dom_A_sf"/>
</dbReference>
<evidence type="ECO:0000256" key="16">
    <source>
        <dbReference type="ARBA" id="ARBA00029806"/>
    </source>
</evidence>
<evidence type="ECO:0000256" key="13">
    <source>
        <dbReference type="ARBA" id="ARBA00022967"/>
    </source>
</evidence>
<keyword evidence="15 18" id="KW-0472">Membrane</keyword>
<dbReference type="InterPro" id="IPR006415">
    <property type="entry name" value="P-type_ATPase_IIIB"/>
</dbReference>
<dbReference type="InterPro" id="IPR023299">
    <property type="entry name" value="ATPase_P-typ_cyto_dom_N"/>
</dbReference>
<comment type="function">
    <text evidence="1">Mediates magnesium influx to the cytosol.</text>
</comment>
<dbReference type="GO" id="GO:0016887">
    <property type="term" value="F:ATP hydrolysis activity"/>
    <property type="evidence" value="ECO:0007669"/>
    <property type="project" value="InterPro"/>
</dbReference>
<dbReference type="Gene3D" id="3.40.1110.10">
    <property type="entry name" value="Calcium-transporting ATPase, cytoplasmic domain N"/>
    <property type="match status" value="1"/>
</dbReference>
<dbReference type="NCBIfam" id="NF011702">
    <property type="entry name" value="PRK15122.1"/>
    <property type="match status" value="1"/>
</dbReference>
<comment type="similarity">
    <text evidence="3">Belongs to the cation transport ATPase (P-type) (TC 3.A.3) family. Type IIIB subfamily.</text>
</comment>
<dbReference type="SUPFAM" id="SSF81653">
    <property type="entry name" value="Calcium ATPase, transduction domain A"/>
    <property type="match status" value="1"/>
</dbReference>
<evidence type="ECO:0000256" key="8">
    <source>
        <dbReference type="ARBA" id="ARBA00022553"/>
    </source>
</evidence>
<dbReference type="GO" id="GO:0005524">
    <property type="term" value="F:ATP binding"/>
    <property type="evidence" value="ECO:0007669"/>
    <property type="project" value="UniProtKB-KW"/>
</dbReference>
<comment type="subcellular location">
    <subcellularLocation>
        <location evidence="2">Cell inner membrane</location>
        <topology evidence="2">Multi-pass membrane protein</topology>
    </subcellularLocation>
</comment>
<evidence type="ECO:0000256" key="17">
    <source>
        <dbReference type="ARBA" id="ARBA00047295"/>
    </source>
</evidence>
<dbReference type="InterPro" id="IPR023298">
    <property type="entry name" value="ATPase_P-typ_TM_dom_sf"/>
</dbReference>
<dbReference type="InParanoid" id="A0A5R8QD37"/>
<feature type="transmembrane region" description="Helical" evidence="18">
    <location>
        <begin position="298"/>
        <end position="317"/>
    </location>
</feature>
<evidence type="ECO:0000256" key="12">
    <source>
        <dbReference type="ARBA" id="ARBA00022842"/>
    </source>
</evidence>
<evidence type="ECO:0000256" key="11">
    <source>
        <dbReference type="ARBA" id="ARBA00022840"/>
    </source>
</evidence>
<keyword evidence="10" id="KW-0547">Nucleotide-binding</keyword>
<accession>A0A5R8QD37</accession>
<feature type="transmembrane region" description="Helical" evidence="18">
    <location>
        <begin position="746"/>
        <end position="769"/>
    </location>
</feature>
<feature type="transmembrane region" description="Helical" evidence="18">
    <location>
        <begin position="105"/>
        <end position="124"/>
    </location>
</feature>
<evidence type="ECO:0000313" key="20">
    <source>
        <dbReference type="EMBL" id="TLG73893.1"/>
    </source>
</evidence>
<feature type="transmembrane region" description="Helical" evidence="18">
    <location>
        <begin position="70"/>
        <end position="93"/>
    </location>
</feature>
<dbReference type="NCBIfam" id="TIGR01494">
    <property type="entry name" value="ATPase_P-type"/>
    <property type="match status" value="2"/>
</dbReference>
<feature type="transmembrane region" description="Helical" evidence="18">
    <location>
        <begin position="268"/>
        <end position="286"/>
    </location>
</feature>
<evidence type="ECO:0000256" key="9">
    <source>
        <dbReference type="ARBA" id="ARBA00022692"/>
    </source>
</evidence>
<dbReference type="Gene3D" id="2.70.150.10">
    <property type="entry name" value="Calcium-transporting ATPase, cytoplasmic transduction domain A"/>
    <property type="match status" value="1"/>
</dbReference>
<comment type="caution">
    <text evidence="20">The sequence shown here is derived from an EMBL/GenBank/DDBJ whole genome shotgun (WGS) entry which is preliminary data.</text>
</comment>
<evidence type="ECO:0000256" key="2">
    <source>
        <dbReference type="ARBA" id="ARBA00004429"/>
    </source>
</evidence>
<evidence type="ECO:0000256" key="14">
    <source>
        <dbReference type="ARBA" id="ARBA00022989"/>
    </source>
</evidence>
<dbReference type="SFLD" id="SFLDG00002">
    <property type="entry name" value="C1.7:_P-type_atpase_like"/>
    <property type="match status" value="1"/>
</dbReference>
<dbReference type="SUPFAM" id="SSF56784">
    <property type="entry name" value="HAD-like"/>
    <property type="match status" value="1"/>
</dbReference>
<dbReference type="Pfam" id="PF13246">
    <property type="entry name" value="Cation_ATPase"/>
    <property type="match status" value="1"/>
</dbReference>